<keyword evidence="1" id="KW-1133">Transmembrane helix</keyword>
<protein>
    <submittedName>
        <fullName evidence="2">Uncharacterized protein</fullName>
    </submittedName>
</protein>
<dbReference type="AlphaFoldDB" id="A0A2P2PGM1"/>
<feature type="transmembrane region" description="Helical" evidence="1">
    <location>
        <begin position="29"/>
        <end position="50"/>
    </location>
</feature>
<reference evidence="2" key="1">
    <citation type="submission" date="2018-02" db="EMBL/GenBank/DDBJ databases">
        <title>Rhizophora mucronata_Transcriptome.</title>
        <authorList>
            <person name="Meera S.P."/>
            <person name="Sreeshan A."/>
            <person name="Augustine A."/>
        </authorList>
    </citation>
    <scope>NUCLEOTIDE SEQUENCE</scope>
    <source>
        <tissue evidence="2">Leaf</tissue>
    </source>
</reference>
<proteinExistence type="predicted"/>
<keyword evidence="1" id="KW-0812">Transmembrane</keyword>
<accession>A0A2P2PGM1</accession>
<evidence type="ECO:0000256" key="1">
    <source>
        <dbReference type="SAM" id="Phobius"/>
    </source>
</evidence>
<evidence type="ECO:0000313" key="2">
    <source>
        <dbReference type="EMBL" id="MBX53903.1"/>
    </source>
</evidence>
<sequence length="51" mass="5814">MLQILHACLAQFNQEPPCCLSVTRYFSKILFCLYDTYILCGCVLIVGSSYM</sequence>
<organism evidence="2">
    <name type="scientific">Rhizophora mucronata</name>
    <name type="common">Asiatic mangrove</name>
    <dbReference type="NCBI Taxonomy" id="61149"/>
    <lineage>
        <taxon>Eukaryota</taxon>
        <taxon>Viridiplantae</taxon>
        <taxon>Streptophyta</taxon>
        <taxon>Embryophyta</taxon>
        <taxon>Tracheophyta</taxon>
        <taxon>Spermatophyta</taxon>
        <taxon>Magnoliopsida</taxon>
        <taxon>eudicotyledons</taxon>
        <taxon>Gunneridae</taxon>
        <taxon>Pentapetalae</taxon>
        <taxon>rosids</taxon>
        <taxon>fabids</taxon>
        <taxon>Malpighiales</taxon>
        <taxon>Rhizophoraceae</taxon>
        <taxon>Rhizophora</taxon>
    </lineage>
</organism>
<dbReference type="EMBL" id="GGEC01073419">
    <property type="protein sequence ID" value="MBX53903.1"/>
    <property type="molecule type" value="Transcribed_RNA"/>
</dbReference>
<keyword evidence="1" id="KW-0472">Membrane</keyword>
<name>A0A2P2PGM1_RHIMU</name>